<evidence type="ECO:0000313" key="3">
    <source>
        <dbReference type="EMBL" id="PEG55565.1"/>
    </source>
</evidence>
<evidence type="ECO:0000313" key="4">
    <source>
        <dbReference type="Proteomes" id="UP000191039"/>
    </source>
</evidence>
<dbReference type="STRING" id="1801.BRW64_20195"/>
<reference evidence="2 4" key="1">
    <citation type="submission" date="2016-09" db="EMBL/GenBank/DDBJ databases">
        <title>genome sequences of unsequenced Mycobacteria.</title>
        <authorList>
            <person name="Greninger A.L."/>
            <person name="Jerome K.R."/>
            <person name="Mcnair B."/>
            <person name="Wallis C."/>
            <person name="Fang F."/>
        </authorList>
    </citation>
    <scope>NUCLEOTIDE SEQUENCE [LARGE SCALE GENOMIC DNA]</scope>
    <source>
        <strain evidence="2 4">BM1</strain>
    </source>
</reference>
<reference evidence="3 5" key="2">
    <citation type="submission" date="2017-10" db="EMBL/GenBank/DDBJ databases">
        <title>The new phylogeny of genus Mycobacterium.</title>
        <authorList>
            <person name="Tortoli E."/>
            <person name="Trovato A."/>
            <person name="Cirillo D.M."/>
        </authorList>
    </citation>
    <scope>NUCLEOTIDE SEQUENCE [LARGE SCALE GENOMIC DNA]</scope>
    <source>
        <strain evidence="3 5">IP141170001</strain>
    </source>
</reference>
<evidence type="ECO:0000313" key="5">
    <source>
        <dbReference type="Proteomes" id="UP000220340"/>
    </source>
</evidence>
<dbReference type="AlphaFoldDB" id="A0A1Q4H953"/>
<dbReference type="Proteomes" id="UP000220340">
    <property type="component" value="Unassembled WGS sequence"/>
</dbReference>
<comment type="caution">
    <text evidence="2">The sequence shown here is derived from an EMBL/GenBank/DDBJ whole genome shotgun (WGS) entry which is preliminary data.</text>
</comment>
<gene>
    <name evidence="2" type="ORF">BV510_09805</name>
    <name evidence="3" type="ORF">CRI78_04680</name>
</gene>
<protein>
    <recommendedName>
        <fullName evidence="1">ScoMcrA-like SRA domain-containing protein</fullName>
    </recommendedName>
</protein>
<dbReference type="Pfam" id="PF26348">
    <property type="entry name" value="SRA_ScoMcrA"/>
    <property type="match status" value="1"/>
</dbReference>
<evidence type="ECO:0000313" key="2">
    <source>
        <dbReference type="EMBL" id="OPE54521.1"/>
    </source>
</evidence>
<keyword evidence="5" id="KW-1185">Reference proteome</keyword>
<organism evidence="2 4">
    <name type="scientific">Mycolicibacterium diernhoferi</name>
    <dbReference type="NCBI Taxonomy" id="1801"/>
    <lineage>
        <taxon>Bacteria</taxon>
        <taxon>Bacillati</taxon>
        <taxon>Actinomycetota</taxon>
        <taxon>Actinomycetes</taxon>
        <taxon>Mycobacteriales</taxon>
        <taxon>Mycobacteriaceae</taxon>
        <taxon>Mycolicibacterium</taxon>
    </lineage>
</organism>
<dbReference type="EMBL" id="MIJD01000080">
    <property type="protein sequence ID" value="OPE54521.1"/>
    <property type="molecule type" value="Genomic_DNA"/>
</dbReference>
<dbReference type="EMBL" id="PDCR01000005">
    <property type="protein sequence ID" value="PEG55565.1"/>
    <property type="molecule type" value="Genomic_DNA"/>
</dbReference>
<feature type="domain" description="ScoMcrA-like SRA" evidence="1">
    <location>
        <begin position="9"/>
        <end position="144"/>
    </location>
</feature>
<dbReference type="InterPro" id="IPR058712">
    <property type="entry name" value="SRA_ScoMcrA"/>
</dbReference>
<name>A0A1Q4H953_9MYCO</name>
<proteinExistence type="predicted"/>
<sequence length="314" mass="33687">MQPGETLVRSQIHGAYGGNSQAGIAFSGSTPNVLVYSDHGKAAANGYDFDGWDSSRRLYYYTGEGKVGDQVVLRGNKAIANHVADGNALRLFVAVGNVPGTQTRVHQYLGEFAVDTNQPYLTKTAPGIDGVPRQVLVFRLIPVGPFVVGDDPHTSPIDGADRAAEVKPIGVEAIPVAAVRTEQSEVEKTISGPIVQVEAQLTQRFQKYLQSRDHAVVRYKIVPVGSPAIYSDLADVTGNVLYEAKGCADRMSVRLALGQVLDYGRYVDGSRLAILLPEYPAADLVELLEMHDVGCVVEAGEGNFVDMTSLGRCP</sequence>
<accession>A0A1Q4H953</accession>
<dbReference type="Proteomes" id="UP000191039">
    <property type="component" value="Unassembled WGS sequence"/>
</dbReference>
<evidence type="ECO:0000259" key="1">
    <source>
        <dbReference type="Pfam" id="PF26348"/>
    </source>
</evidence>